<dbReference type="GO" id="GO:0005829">
    <property type="term" value="C:cytosol"/>
    <property type="evidence" value="ECO:0007669"/>
    <property type="project" value="TreeGrafter"/>
</dbReference>
<feature type="binding site" evidence="9">
    <location>
        <position position="232"/>
    </location>
    <ligand>
        <name>Mg(2+)</name>
        <dbReference type="ChEBI" id="CHEBI:18420"/>
        <label>2</label>
    </ligand>
</feature>
<dbReference type="PANTHER" id="PTHR43285">
    <property type="entry name" value="ANTHRANILATE PHOSPHORIBOSYLTRANSFERASE"/>
    <property type="match status" value="1"/>
</dbReference>
<dbReference type="GO" id="GO:0004048">
    <property type="term" value="F:anthranilate phosphoribosyltransferase activity"/>
    <property type="evidence" value="ECO:0007669"/>
    <property type="project" value="UniProtKB-UniRule"/>
</dbReference>
<keyword evidence="5 9" id="KW-0822">Tryptophan biosynthesis</keyword>
<evidence type="ECO:0000256" key="3">
    <source>
        <dbReference type="ARBA" id="ARBA00022676"/>
    </source>
</evidence>
<dbReference type="AlphaFoldDB" id="A0A199NRV3"/>
<feature type="binding site" evidence="9">
    <location>
        <position position="233"/>
    </location>
    <ligand>
        <name>Mg(2+)</name>
        <dbReference type="ChEBI" id="CHEBI:18420"/>
        <label>1</label>
    </ligand>
</feature>
<comment type="caution">
    <text evidence="9">Lacks conserved residue(s) required for the propagation of feature annotation.</text>
</comment>
<keyword evidence="9" id="KW-0460">Magnesium</keyword>
<dbReference type="InterPro" id="IPR005940">
    <property type="entry name" value="Anthranilate_Pribosyl_Tfrase"/>
</dbReference>
<feature type="binding site" evidence="9">
    <location>
        <position position="88"/>
    </location>
    <ligand>
        <name>anthranilate</name>
        <dbReference type="ChEBI" id="CHEBI:16567"/>
        <label>1</label>
    </ligand>
</feature>
<evidence type="ECO:0000256" key="6">
    <source>
        <dbReference type="ARBA" id="ARBA00023141"/>
    </source>
</evidence>
<evidence type="ECO:0000256" key="5">
    <source>
        <dbReference type="ARBA" id="ARBA00022822"/>
    </source>
</evidence>
<organism evidence="12 13">
    <name type="scientific">Rothia kristinae</name>
    <dbReference type="NCBI Taxonomy" id="37923"/>
    <lineage>
        <taxon>Bacteria</taxon>
        <taxon>Bacillati</taxon>
        <taxon>Actinomycetota</taxon>
        <taxon>Actinomycetes</taxon>
        <taxon>Micrococcales</taxon>
        <taxon>Micrococcaceae</taxon>
        <taxon>Rothia</taxon>
    </lineage>
</organism>
<comment type="pathway">
    <text evidence="1 9">Amino-acid biosynthesis; L-tryptophan biosynthesis; L-tryptophan from chorismate: step 2/5.</text>
</comment>
<feature type="binding site" evidence="9">
    <location>
        <position position="119"/>
    </location>
    <ligand>
        <name>anthranilate</name>
        <dbReference type="ChEBI" id="CHEBI:16567"/>
        <label>1</label>
    </ligand>
</feature>
<dbReference type="EMBL" id="LJBJ02000019">
    <property type="protein sequence ID" value="OAX51426.1"/>
    <property type="molecule type" value="Genomic_DNA"/>
</dbReference>
<accession>A0A199NRV3</accession>
<comment type="similarity">
    <text evidence="9">Belongs to the anthranilate phosphoribosyltransferase family.</text>
</comment>
<evidence type="ECO:0000256" key="1">
    <source>
        <dbReference type="ARBA" id="ARBA00004907"/>
    </source>
</evidence>
<evidence type="ECO:0000256" key="9">
    <source>
        <dbReference type="HAMAP-Rule" id="MF_00211"/>
    </source>
</evidence>
<feature type="binding site" evidence="9">
    <location>
        <position position="96"/>
    </location>
    <ligand>
        <name>5-phospho-alpha-D-ribose 1-diphosphate</name>
        <dbReference type="ChEBI" id="CHEBI:58017"/>
    </ligand>
</feature>
<reference evidence="12" key="1">
    <citation type="submission" date="2016-06" db="EMBL/GenBank/DDBJ databases">
        <title>Identification of putative biosynthetic pathways for the production of bioactive secondary metabolites by the marine actinomycete Kocuria kristinae RUTW2-3.</title>
        <authorList>
            <person name="Waterworth S.C."/>
            <person name="Walmsley T.A."/>
            <person name="Matongo T."/>
            <person name="Davies-Coleman M.T."/>
            <person name="Dorrington R.A."/>
        </authorList>
    </citation>
    <scope>NUCLEOTIDE SEQUENCE [LARGE SCALE GENOMIC DNA]</scope>
    <source>
        <strain evidence="12">RUTW2-3</strain>
    </source>
</reference>
<dbReference type="EC" id="2.4.2.18" evidence="9"/>
<dbReference type="SUPFAM" id="SSF47648">
    <property type="entry name" value="Nucleoside phosphorylase/phosphoribosyltransferase N-terminal domain"/>
    <property type="match status" value="1"/>
</dbReference>
<comment type="similarity">
    <text evidence="8">In the C-terminal section; belongs to the anthranilate phosphoribosyltransferase family.</text>
</comment>
<keyword evidence="9" id="KW-0479">Metal-binding</keyword>
<dbReference type="InterPro" id="IPR000312">
    <property type="entry name" value="Glycosyl_Trfase_fam3"/>
</dbReference>
<keyword evidence="2 9" id="KW-0028">Amino-acid biosynthesis</keyword>
<feature type="domain" description="Glycosyl transferase family 3 N-terminal" evidence="11">
    <location>
        <begin position="14"/>
        <end position="73"/>
    </location>
</feature>
<name>A0A199NRV3_9MICC</name>
<dbReference type="InterPro" id="IPR035902">
    <property type="entry name" value="Nuc_phospho_transferase"/>
</dbReference>
<dbReference type="InterPro" id="IPR017459">
    <property type="entry name" value="Glycosyl_Trfase_fam3_N_dom"/>
</dbReference>
<dbReference type="NCBIfam" id="TIGR01245">
    <property type="entry name" value="trpD"/>
    <property type="match status" value="1"/>
</dbReference>
<dbReference type="GO" id="GO:0000162">
    <property type="term" value="P:L-tryptophan biosynthetic process"/>
    <property type="evidence" value="ECO:0007669"/>
    <property type="project" value="UniProtKB-UniRule"/>
</dbReference>
<evidence type="ECO:0000259" key="11">
    <source>
        <dbReference type="Pfam" id="PF02885"/>
    </source>
</evidence>
<dbReference type="HAMAP" id="MF_00211">
    <property type="entry name" value="TrpD"/>
    <property type="match status" value="1"/>
</dbReference>
<evidence type="ECO:0000313" key="13">
    <source>
        <dbReference type="Proteomes" id="UP000053171"/>
    </source>
</evidence>
<feature type="binding site" evidence="9">
    <location>
        <position position="233"/>
    </location>
    <ligand>
        <name>Mg(2+)</name>
        <dbReference type="ChEBI" id="CHEBI:18420"/>
        <label>2</label>
    </ligand>
</feature>
<dbReference type="RefSeq" id="WP_064725682.1">
    <property type="nucleotide sequence ID" value="NZ_JBEYYV010000023.1"/>
</dbReference>
<sequence length="359" mass="38176">MTTQQSTGTSWTQLLLAIERREDLTEEQAAWAMREMMSGSADPAVVAGFLIGLRTKGETAAELRGLAETMLAMARPYAGSREAVDIVGTGGDRHNTVNISTMAALTIAGAGEKVVKHGNRASTSATGSADALERLGVPLDAPQERIEAAADAVGFSFLFANTYHPAMRHIAPVRRALGVPTVFNVLGPLANPARVRSSVIGVADPRMAPLMAEVFARRGDRALVFTGARNLDELSLIGPNEIWETADGQIQRVRLEPADVDLPENRLEDITGRDAAHNAEVIRRVLAGEPGPIRDTVVLNAAAGLVARRADVGRPLAERIGEAIPRAAQALDSGAAQRLLEDWIRFLTEGDSGESSISV</sequence>
<evidence type="ECO:0000259" key="10">
    <source>
        <dbReference type="Pfam" id="PF00591"/>
    </source>
</evidence>
<evidence type="ECO:0000256" key="8">
    <source>
        <dbReference type="ARBA" id="ARBA00061188"/>
    </source>
</evidence>
<feature type="binding site" evidence="9">
    <location>
        <begin position="98"/>
        <end position="101"/>
    </location>
    <ligand>
        <name>5-phospho-alpha-D-ribose 1-diphosphate</name>
        <dbReference type="ChEBI" id="CHEBI:58017"/>
    </ligand>
</feature>
<feature type="binding site" evidence="9">
    <location>
        <begin position="116"/>
        <end position="124"/>
    </location>
    <ligand>
        <name>5-phospho-alpha-D-ribose 1-diphosphate</name>
        <dbReference type="ChEBI" id="CHEBI:58017"/>
    </ligand>
</feature>
<gene>
    <name evidence="9" type="primary">trpD</name>
    <name evidence="12" type="ORF">AN277_0208735</name>
</gene>
<dbReference type="Gene3D" id="3.40.1030.10">
    <property type="entry name" value="Nucleoside phosphorylase/phosphoribosyltransferase catalytic domain"/>
    <property type="match status" value="1"/>
</dbReference>
<dbReference type="FunFam" id="3.40.1030.10:FF:000002">
    <property type="entry name" value="Anthranilate phosphoribosyltransferase"/>
    <property type="match status" value="1"/>
</dbReference>
<comment type="caution">
    <text evidence="12">The sequence shown here is derived from an EMBL/GenBank/DDBJ whole genome shotgun (WGS) entry which is preliminary data.</text>
</comment>
<feature type="binding site" evidence="9">
    <location>
        <position position="88"/>
    </location>
    <ligand>
        <name>5-phospho-alpha-D-ribose 1-diphosphate</name>
        <dbReference type="ChEBI" id="CHEBI:58017"/>
    </ligand>
</feature>
<dbReference type="SUPFAM" id="SSF52418">
    <property type="entry name" value="Nucleoside phosphorylase/phosphoribosyltransferase catalytic domain"/>
    <property type="match status" value="1"/>
</dbReference>
<dbReference type="Pfam" id="PF00591">
    <property type="entry name" value="Glycos_transf_3"/>
    <property type="match status" value="1"/>
</dbReference>
<comment type="function">
    <text evidence="9">Catalyzes the transfer of the phosphoribosyl group of 5-phosphorylribose-1-pyrophosphate (PRPP) to anthranilate to yield N-(5'-phosphoribosyl)-anthranilate (PRA).</text>
</comment>
<keyword evidence="3 9" id="KW-0328">Glycosyltransferase</keyword>
<keyword evidence="13" id="KW-1185">Reference proteome</keyword>
<feature type="binding site" evidence="9">
    <location>
        <begin position="91"/>
        <end position="92"/>
    </location>
    <ligand>
        <name>5-phospho-alpha-D-ribose 1-diphosphate</name>
        <dbReference type="ChEBI" id="CHEBI:58017"/>
    </ligand>
</feature>
<dbReference type="GO" id="GO:0000287">
    <property type="term" value="F:magnesium ion binding"/>
    <property type="evidence" value="ECO:0007669"/>
    <property type="project" value="UniProtKB-UniRule"/>
</dbReference>
<comment type="cofactor">
    <cofactor evidence="9">
        <name>Mg(2+)</name>
        <dbReference type="ChEBI" id="CHEBI:18420"/>
    </cofactor>
    <text evidence="9">Binds 2 magnesium ions per monomer.</text>
</comment>
<evidence type="ECO:0000256" key="2">
    <source>
        <dbReference type="ARBA" id="ARBA00022605"/>
    </source>
</evidence>
<keyword evidence="4 9" id="KW-0808">Transferase</keyword>
<comment type="catalytic activity">
    <reaction evidence="7 9">
        <text>N-(5-phospho-beta-D-ribosyl)anthranilate + diphosphate = 5-phospho-alpha-D-ribose 1-diphosphate + anthranilate</text>
        <dbReference type="Rhea" id="RHEA:11768"/>
        <dbReference type="ChEBI" id="CHEBI:16567"/>
        <dbReference type="ChEBI" id="CHEBI:18277"/>
        <dbReference type="ChEBI" id="CHEBI:33019"/>
        <dbReference type="ChEBI" id="CHEBI:58017"/>
        <dbReference type="EC" id="2.4.2.18"/>
    </reaction>
</comment>
<dbReference type="PANTHER" id="PTHR43285:SF2">
    <property type="entry name" value="ANTHRANILATE PHOSPHORIBOSYLTRANSFERASE"/>
    <property type="match status" value="1"/>
</dbReference>
<dbReference type="UniPathway" id="UPA00035">
    <property type="reaction ID" value="UER00041"/>
</dbReference>
<evidence type="ECO:0000313" key="12">
    <source>
        <dbReference type="EMBL" id="OAX51426.1"/>
    </source>
</evidence>
<protein>
    <recommendedName>
        <fullName evidence="9">Anthranilate phosphoribosyltransferase</fullName>
        <ecNumber evidence="9">2.4.2.18</ecNumber>
    </recommendedName>
</protein>
<dbReference type="InterPro" id="IPR036320">
    <property type="entry name" value="Glycosyl_Trfase_fam3_N_dom_sf"/>
</dbReference>
<dbReference type="Gene3D" id="1.20.970.10">
    <property type="entry name" value="Transferase, Pyrimidine Nucleoside Phosphorylase, Chain C"/>
    <property type="match status" value="1"/>
</dbReference>
<keyword evidence="6 9" id="KW-0057">Aromatic amino acid biosynthesis</keyword>
<feature type="domain" description="Glycosyl transferase family 3" evidence="10">
    <location>
        <begin position="82"/>
        <end position="336"/>
    </location>
</feature>
<proteinExistence type="inferred from homology"/>
<feature type="binding site" evidence="9">
    <location>
        <position position="174"/>
    </location>
    <ligand>
        <name>anthranilate</name>
        <dbReference type="ChEBI" id="CHEBI:16567"/>
        <label>2</label>
    </ligand>
</feature>
<evidence type="ECO:0000256" key="7">
    <source>
        <dbReference type="ARBA" id="ARBA00052328"/>
    </source>
</evidence>
<comment type="subunit">
    <text evidence="9">Homodimer.</text>
</comment>
<feature type="binding site" evidence="9">
    <location>
        <position position="128"/>
    </location>
    <ligand>
        <name>5-phospho-alpha-D-ribose 1-diphosphate</name>
        <dbReference type="ChEBI" id="CHEBI:58017"/>
    </ligand>
</feature>
<dbReference type="Proteomes" id="UP000053171">
    <property type="component" value="Unassembled WGS sequence"/>
</dbReference>
<feature type="binding site" evidence="9">
    <location>
        <position position="100"/>
    </location>
    <ligand>
        <name>Mg(2+)</name>
        <dbReference type="ChEBI" id="CHEBI:18420"/>
        <label>1</label>
    </ligand>
</feature>
<dbReference type="Pfam" id="PF02885">
    <property type="entry name" value="Glycos_trans_3N"/>
    <property type="match status" value="1"/>
</dbReference>
<evidence type="ECO:0000256" key="4">
    <source>
        <dbReference type="ARBA" id="ARBA00022679"/>
    </source>
</evidence>